<feature type="region of interest" description="Disordered" evidence="1">
    <location>
        <begin position="672"/>
        <end position="874"/>
    </location>
</feature>
<evidence type="ECO:0000256" key="1">
    <source>
        <dbReference type="SAM" id="MobiDB-lite"/>
    </source>
</evidence>
<feature type="compositionally biased region" description="Basic and acidic residues" evidence="1">
    <location>
        <begin position="717"/>
        <end position="728"/>
    </location>
</feature>
<feature type="compositionally biased region" description="Polar residues" evidence="1">
    <location>
        <begin position="936"/>
        <end position="954"/>
    </location>
</feature>
<feature type="region of interest" description="Disordered" evidence="1">
    <location>
        <begin position="193"/>
        <end position="253"/>
    </location>
</feature>
<feature type="region of interest" description="Disordered" evidence="1">
    <location>
        <begin position="1081"/>
        <end position="1294"/>
    </location>
</feature>
<feature type="region of interest" description="Disordered" evidence="1">
    <location>
        <begin position="128"/>
        <end position="153"/>
    </location>
</feature>
<feature type="region of interest" description="Disordered" evidence="1">
    <location>
        <begin position="515"/>
        <end position="653"/>
    </location>
</feature>
<feature type="region of interest" description="Disordered" evidence="1">
    <location>
        <begin position="895"/>
        <end position="1060"/>
    </location>
</feature>
<dbReference type="OrthoDB" id="2450055at2759"/>
<evidence type="ECO:0000313" key="2">
    <source>
        <dbReference type="EMBL" id="CEH16075.1"/>
    </source>
</evidence>
<feature type="compositionally biased region" description="Basic and acidic residues" evidence="1">
    <location>
        <begin position="895"/>
        <end position="908"/>
    </location>
</feature>
<feature type="compositionally biased region" description="Polar residues" evidence="1">
    <location>
        <begin position="1150"/>
        <end position="1164"/>
    </location>
</feature>
<feature type="compositionally biased region" description="Basic and acidic residues" evidence="1">
    <location>
        <begin position="1262"/>
        <end position="1284"/>
    </location>
</feature>
<feature type="compositionally biased region" description="Low complexity" evidence="1">
    <location>
        <begin position="523"/>
        <end position="535"/>
    </location>
</feature>
<feature type="compositionally biased region" description="Basic and acidic residues" evidence="1">
    <location>
        <begin position="1018"/>
        <end position="1030"/>
    </location>
</feature>
<evidence type="ECO:0000313" key="3">
    <source>
        <dbReference type="Proteomes" id="UP000054845"/>
    </source>
</evidence>
<dbReference type="STRING" id="401625.A0A0P1BIM7"/>
<feature type="compositionally biased region" description="Polar residues" evidence="1">
    <location>
        <begin position="994"/>
        <end position="1004"/>
    </location>
</feature>
<feature type="compositionally biased region" description="Low complexity" evidence="1">
    <location>
        <begin position="673"/>
        <end position="683"/>
    </location>
</feature>
<protein>
    <submittedName>
        <fullName evidence="2">Uncharacterized protein</fullName>
    </submittedName>
</protein>
<feature type="compositionally biased region" description="Basic and acidic residues" evidence="1">
    <location>
        <begin position="823"/>
        <end position="835"/>
    </location>
</feature>
<feature type="compositionally biased region" description="Low complexity" evidence="1">
    <location>
        <begin position="784"/>
        <end position="808"/>
    </location>
</feature>
<organism evidence="2 3">
    <name type="scientific">Ceraceosorus bombacis</name>
    <dbReference type="NCBI Taxonomy" id="401625"/>
    <lineage>
        <taxon>Eukaryota</taxon>
        <taxon>Fungi</taxon>
        <taxon>Dikarya</taxon>
        <taxon>Basidiomycota</taxon>
        <taxon>Ustilaginomycotina</taxon>
        <taxon>Exobasidiomycetes</taxon>
        <taxon>Ceraceosorales</taxon>
        <taxon>Ceraceosoraceae</taxon>
        <taxon>Ceraceosorus</taxon>
    </lineage>
</organism>
<sequence>MWCKVVPAGPDRPCTRKHAQAPKAALFWLRAVLVTGASREDASFIRLGPSRFPRHLLDVRVPSPWTVQLRASAPRTPSRPLILIVKSRTASLQYDLDVAELSEFGANFTPSQGGHQQPHRDCSTMKKFLRGGDSRPAGSNLPESLQNNAAGRNDDWQSADAAYSTLAPPQMPAAVAGNLTSSYDAASISGSIRSSTPTLGVPGVSGTPTTPGFAALTPSISPSGSYNVPGRSTSPTPTTGTVSASPGGNGPQLERSDLHKSLKSLESLLVTFDEYRDLSARMAKCEKRLAKGAKELGQGKPYAEVPGQTLITSAALLESISEVSTKHSKLVQREYESLNDHCAKFFKRVAKEERAHDETLETLDSKVKKAHAGHEKNVKKSGGRAIESHDRYIAQVSALTADITRAKASHASSVGAKSQATSLVVAAALGGLADSEFRKTCEAVRRSGAHVGRVNSWLNLAVSEAMPAGGEPADLSEEEVGKATMLAIAELQAQANLAAREAALSSAREQAQAAWTAQQLGWAPPAAARASTPASNDPKPEELEQSPQVMRNLPRLDSSGRVVDASATSPSSVEEKKGELDAQTARASESNIGNAPPLYSHGGTGSAAAVAKPVGPRVLDRKPSGPSNQTGGALAEDLPVDAASEKAPAEKESIGKARGLLGFARRKHSMGLSTASNNATSSAVGPSATTPIASNPLERAATNAGMRSSSAADAVDAEQKLGDGHAQRDSSVAEGTIIDRGEPSSPASPPRIPTDVRGAALATSADRNVTRDTDASEANTATPSDSTGSGSRTTGNSSDSSAPAPATPRDLEPVRPLSSVKEAQSERLSGLDRDGYSTGLTGGVGLGFPRKEAPEMNARTEAPPPGQLHERRLSLWERERERERLMEREADLARRLQDAETQLRDRNRAGGQGVGDARESVDSPNTSWARPDRSFADSSAGTTPTKAAPSSSVNRAGVGSFSGRPTSSKPEPTLEDRERERERYVPSVGGSRLSGASVSRTLSTESERSFVARMKARYQVEKMEREEEQQNKGYRRITSNPPADMPKNTRRVSDIASSYGQRAYEGGSALDRERDAYLAAPQAGYYGDRERAGARSPVPPRAAFASPPPQLPSRTSADADDDPPHSEVCGCQRCSARHYGSGGGSANAPYRSTVTDPYAASSSRARAHGYGDALSGQAQAPRPPPRHPTALAAERAAASLHPPNAGGARDSATRRQSLPPPRSQDSEQARAYYDEEFGARQSPYRENDREREARQGRLGPYPDHRERDKAYPRRSYDDLPERRVAFAQQTQTIR</sequence>
<accession>A0A0P1BIM7</accession>
<proteinExistence type="predicted"/>
<feature type="compositionally biased region" description="Low complexity" evidence="1">
    <location>
        <begin position="229"/>
        <end position="246"/>
    </location>
</feature>
<feature type="compositionally biased region" description="Basic and acidic residues" evidence="1">
    <location>
        <begin position="643"/>
        <end position="653"/>
    </location>
</feature>
<dbReference type="Proteomes" id="UP000054845">
    <property type="component" value="Unassembled WGS sequence"/>
</dbReference>
<feature type="compositionally biased region" description="Polar residues" evidence="1">
    <location>
        <begin position="141"/>
        <end position="150"/>
    </location>
</feature>
<keyword evidence="3" id="KW-1185">Reference proteome</keyword>
<dbReference type="EMBL" id="CCYA01000278">
    <property type="protein sequence ID" value="CEH16075.1"/>
    <property type="molecule type" value="Genomic_DNA"/>
</dbReference>
<reference evidence="2 3" key="1">
    <citation type="submission" date="2014-09" db="EMBL/GenBank/DDBJ databases">
        <authorList>
            <person name="Magalhaes I.L.F."/>
            <person name="Oliveira U."/>
            <person name="Santos F.R."/>
            <person name="Vidigal T.H.D.A."/>
            <person name="Brescovit A.D."/>
            <person name="Santos A.J."/>
        </authorList>
    </citation>
    <scope>NUCLEOTIDE SEQUENCE [LARGE SCALE GENOMIC DNA]</scope>
</reference>
<feature type="compositionally biased region" description="Low complexity" evidence="1">
    <location>
        <begin position="1188"/>
        <end position="1198"/>
    </location>
</feature>
<feature type="compositionally biased region" description="Basic and acidic residues" evidence="1">
    <location>
        <begin position="972"/>
        <end position="984"/>
    </location>
</feature>
<name>A0A0P1BIM7_9BASI</name>
<feature type="compositionally biased region" description="Basic and acidic residues" evidence="1">
    <location>
        <begin position="1243"/>
        <end position="1255"/>
    </location>
</feature>